<accession>A0AAV8A7I8</accession>
<dbReference type="InterPro" id="IPR028156">
    <property type="entry name" value="RIP"/>
</dbReference>
<evidence type="ECO:0000313" key="2">
    <source>
        <dbReference type="Proteomes" id="UP001146793"/>
    </source>
</evidence>
<comment type="caution">
    <text evidence="1">The sequence shown here is derived from an EMBL/GenBank/DDBJ whole genome shotgun (WGS) entry which is preliminary data.</text>
</comment>
<dbReference type="PANTHER" id="PTHR31742">
    <property type="entry name" value="RPA-INTERACTING PROTEIN RPAIN"/>
    <property type="match status" value="1"/>
</dbReference>
<dbReference type="PANTHER" id="PTHR31742:SF1">
    <property type="entry name" value="RPA-INTERACTING PROTEIN"/>
    <property type="match status" value="1"/>
</dbReference>
<name>A0AAV8A7I8_9EUKA</name>
<dbReference type="EMBL" id="JANTQA010000012">
    <property type="protein sequence ID" value="KAJ3449600.1"/>
    <property type="molecule type" value="Genomic_DNA"/>
</dbReference>
<evidence type="ECO:0000313" key="1">
    <source>
        <dbReference type="EMBL" id="KAJ3449600.1"/>
    </source>
</evidence>
<gene>
    <name evidence="1" type="ORF">M0812_05753</name>
</gene>
<protein>
    <submittedName>
        <fullName evidence="1">Rpa-interacting protein rpain</fullName>
    </submittedName>
</protein>
<reference evidence="1" key="1">
    <citation type="submission" date="2022-08" db="EMBL/GenBank/DDBJ databases">
        <title>Novel sulphate-reducing endosymbionts in the free-living metamonad Anaeramoeba.</title>
        <authorList>
            <person name="Jerlstrom-Hultqvist J."/>
            <person name="Cepicka I."/>
            <person name="Gallot-Lavallee L."/>
            <person name="Salas-Leiva D."/>
            <person name="Curtis B.A."/>
            <person name="Zahonova K."/>
            <person name="Pipaliya S."/>
            <person name="Dacks J."/>
            <person name="Roger A.J."/>
        </authorList>
    </citation>
    <scope>NUCLEOTIDE SEQUENCE</scope>
    <source>
        <strain evidence="1">Busselton2</strain>
    </source>
</reference>
<organism evidence="1 2">
    <name type="scientific">Anaeramoeba flamelloides</name>
    <dbReference type="NCBI Taxonomy" id="1746091"/>
    <lineage>
        <taxon>Eukaryota</taxon>
        <taxon>Metamonada</taxon>
        <taxon>Anaeramoebidae</taxon>
        <taxon>Anaeramoeba</taxon>
    </lineage>
</organism>
<proteinExistence type="predicted"/>
<dbReference type="GO" id="GO:0006606">
    <property type="term" value="P:protein import into nucleus"/>
    <property type="evidence" value="ECO:0007669"/>
    <property type="project" value="TreeGrafter"/>
</dbReference>
<dbReference type="AlphaFoldDB" id="A0AAV8A7I8"/>
<sequence length="165" mass="19834">MCLSRISSQKRTKKSVWKDLLIKKCTTRVQDERARLLTALREKQMESLQNEEIGNSVCLLLPTREIKNQETGLQKRKIFQELIQSEIENSQDPLFQSQNEQQNDFFLNEEEYLDIMIAIEEQLIQETKEEELEQIEQLIYDYEQYQQKEIEYLTNLFPEESQIHN</sequence>
<dbReference type="Proteomes" id="UP001146793">
    <property type="component" value="Unassembled WGS sequence"/>
</dbReference>
<dbReference type="GO" id="GO:0005634">
    <property type="term" value="C:nucleus"/>
    <property type="evidence" value="ECO:0007669"/>
    <property type="project" value="TreeGrafter"/>
</dbReference>